<evidence type="ECO:0000313" key="3">
    <source>
        <dbReference type="EMBL" id="GAA5077114.1"/>
    </source>
</evidence>
<dbReference type="InterPro" id="IPR009839">
    <property type="entry name" value="SseB_N"/>
</dbReference>
<proteinExistence type="predicted"/>
<reference evidence="4" key="1">
    <citation type="journal article" date="2019" name="Int. J. Syst. Evol. Microbiol.">
        <title>The Global Catalogue of Microorganisms (GCM) 10K type strain sequencing project: providing services to taxonomists for standard genome sequencing and annotation.</title>
        <authorList>
            <consortium name="The Broad Institute Genomics Platform"/>
            <consortium name="The Broad Institute Genome Sequencing Center for Infectious Disease"/>
            <person name="Wu L."/>
            <person name="Ma J."/>
        </authorList>
    </citation>
    <scope>NUCLEOTIDE SEQUENCE [LARGE SCALE GENOMIC DNA]</scope>
    <source>
        <strain evidence="4">JCM 18015</strain>
    </source>
</reference>
<comment type="caution">
    <text evidence="3">The sequence shown here is derived from an EMBL/GenBank/DDBJ whole genome shotgun (WGS) entry which is preliminary data.</text>
</comment>
<dbReference type="RefSeq" id="WP_259549744.1">
    <property type="nucleotide sequence ID" value="NZ_BAABHW010000004.1"/>
</dbReference>
<gene>
    <name evidence="3" type="ORF">GCM10023209_27000</name>
</gene>
<dbReference type="Pfam" id="PF07179">
    <property type="entry name" value="SseB"/>
    <property type="match status" value="1"/>
</dbReference>
<feature type="region of interest" description="Disordered" evidence="1">
    <location>
        <begin position="236"/>
        <end position="260"/>
    </location>
</feature>
<organism evidence="3 4">
    <name type="scientific">[Roseibacterium] beibuensis</name>
    <dbReference type="NCBI Taxonomy" id="1193142"/>
    <lineage>
        <taxon>Bacteria</taxon>
        <taxon>Pseudomonadati</taxon>
        <taxon>Pseudomonadota</taxon>
        <taxon>Alphaproteobacteria</taxon>
        <taxon>Rhodobacterales</taxon>
        <taxon>Roseobacteraceae</taxon>
        <taxon>Roseicyclus</taxon>
    </lineage>
</organism>
<accession>A0ABP9LF29</accession>
<protein>
    <submittedName>
        <fullName evidence="3">SseB family protein</fullName>
    </submittedName>
</protein>
<dbReference type="Proteomes" id="UP001499910">
    <property type="component" value="Unassembled WGS sequence"/>
</dbReference>
<sequence length="260" mass="27620">MTTPLDEAFAAMQATPEDDTARLGYYDRLAASELFLLLEDEAQGNTIRPRIFPTADAQLVVAFDREERLSGFAGAAAPYAALSGRVLAGMLAGQGLGLAVNLDAPSEMVLEASALSWLAETLANRPEEVEERPEEISAPAGLPDRLLSALDARLASAEGLARMAYLVAVSYGDGRRSHLLAFVEPLPGAEPSLARAVGETLTFSGLEAGVLDVGFFRPSDPVCARFARMGLRFDLPEAPKPEVNAGANPGMDPDKPPRLR</sequence>
<keyword evidence="4" id="KW-1185">Reference proteome</keyword>
<evidence type="ECO:0000313" key="4">
    <source>
        <dbReference type="Proteomes" id="UP001499910"/>
    </source>
</evidence>
<evidence type="ECO:0000259" key="2">
    <source>
        <dbReference type="Pfam" id="PF07179"/>
    </source>
</evidence>
<evidence type="ECO:0000256" key="1">
    <source>
        <dbReference type="SAM" id="MobiDB-lite"/>
    </source>
</evidence>
<name>A0ABP9LF29_9RHOB</name>
<feature type="domain" description="SseB protein N-terminal" evidence="2">
    <location>
        <begin position="5"/>
        <end position="117"/>
    </location>
</feature>
<dbReference type="EMBL" id="BAABHW010000004">
    <property type="protein sequence ID" value="GAA5077114.1"/>
    <property type="molecule type" value="Genomic_DNA"/>
</dbReference>